<organism evidence="11 12">
    <name type="scientific">Jutongia hominis</name>
    <dbReference type="NCBI Taxonomy" id="2763664"/>
    <lineage>
        <taxon>Bacteria</taxon>
        <taxon>Bacillati</taxon>
        <taxon>Bacillota</taxon>
        <taxon>Clostridia</taxon>
        <taxon>Lachnospirales</taxon>
        <taxon>Lachnospiraceae</taxon>
        <taxon>Jutongia</taxon>
    </lineage>
</organism>
<dbReference type="EMBL" id="JACRSW010000027">
    <property type="protein sequence ID" value="MBC8557306.1"/>
    <property type="molecule type" value="Genomic_DNA"/>
</dbReference>
<dbReference type="HAMAP" id="MF_00125">
    <property type="entry name" value="HisZ"/>
    <property type="match status" value="1"/>
</dbReference>
<evidence type="ECO:0000313" key="11">
    <source>
        <dbReference type="EMBL" id="MBC8557306.1"/>
    </source>
</evidence>
<dbReference type="PIRSF" id="PIRSF001549">
    <property type="entry name" value="His-tRNA_synth"/>
    <property type="match status" value="1"/>
</dbReference>
<evidence type="ECO:0000313" key="12">
    <source>
        <dbReference type="Proteomes" id="UP000637513"/>
    </source>
</evidence>
<dbReference type="SUPFAM" id="SSF55681">
    <property type="entry name" value="Class II aaRS and biotin synthetases"/>
    <property type="match status" value="1"/>
</dbReference>
<dbReference type="Gene3D" id="3.30.930.10">
    <property type="entry name" value="Bira Bifunctional Protein, Domain 2"/>
    <property type="match status" value="1"/>
</dbReference>
<comment type="pathway">
    <text evidence="2 9">Amino-acid biosynthesis; L-histidine biosynthesis; L-histidine from 5-phospho-alpha-D-ribose 1-diphosphate: step 1/9.</text>
</comment>
<dbReference type="CDD" id="cd00773">
    <property type="entry name" value="HisRS-like_core"/>
    <property type="match status" value="1"/>
</dbReference>
<reference evidence="11 12" key="1">
    <citation type="submission" date="2020-08" db="EMBL/GenBank/DDBJ databases">
        <title>Genome public.</title>
        <authorList>
            <person name="Liu C."/>
            <person name="Sun Q."/>
        </authorList>
    </citation>
    <scope>NUCLEOTIDE SEQUENCE [LARGE SCALE GENOMIC DNA]</scope>
    <source>
        <strain evidence="11 12">BX3</strain>
    </source>
</reference>
<accession>A0ABR7MU34</accession>
<comment type="caution">
    <text evidence="11">The sequence shown here is derived from an EMBL/GenBank/DDBJ whole genome shotgun (WGS) entry which is preliminary data.</text>
</comment>
<keyword evidence="11" id="KW-0328">Glycosyltransferase</keyword>
<dbReference type="NCBIfam" id="TIGR00443">
    <property type="entry name" value="hisZ_biosyn_reg"/>
    <property type="match status" value="1"/>
</dbReference>
<feature type="domain" description="Aminoacyl-transfer RNA synthetases class-II family profile" evidence="10">
    <location>
        <begin position="27"/>
        <end position="345"/>
    </location>
</feature>
<comment type="similarity">
    <text evidence="3 9">Belongs to the class-II aminoacyl-tRNA synthetase family. HisZ subfamily.</text>
</comment>
<name>A0ABR7MU34_9FIRM</name>
<keyword evidence="12" id="KW-1185">Reference proteome</keyword>
<gene>
    <name evidence="9 11" type="primary">hisZ</name>
    <name evidence="11" type="ORF">H8700_06265</name>
</gene>
<evidence type="ECO:0000256" key="1">
    <source>
        <dbReference type="ARBA" id="ARBA00004496"/>
    </source>
</evidence>
<evidence type="ECO:0000256" key="8">
    <source>
        <dbReference type="ARBA" id="ARBA00025246"/>
    </source>
</evidence>
<evidence type="ECO:0000256" key="3">
    <source>
        <dbReference type="ARBA" id="ARBA00005539"/>
    </source>
</evidence>
<keyword evidence="7 9" id="KW-0368">Histidine biosynthesis</keyword>
<dbReference type="InterPro" id="IPR004516">
    <property type="entry name" value="HisRS/HisZ"/>
</dbReference>
<keyword evidence="5 9" id="KW-0963">Cytoplasm</keyword>
<evidence type="ECO:0000256" key="4">
    <source>
        <dbReference type="ARBA" id="ARBA00020397"/>
    </source>
</evidence>
<dbReference type="Proteomes" id="UP000637513">
    <property type="component" value="Unassembled WGS sequence"/>
</dbReference>
<protein>
    <recommendedName>
        <fullName evidence="4 9">ATP phosphoribosyltransferase regulatory subunit</fullName>
    </recommendedName>
</protein>
<dbReference type="PROSITE" id="PS50862">
    <property type="entry name" value="AA_TRNA_LIGASE_II"/>
    <property type="match status" value="1"/>
</dbReference>
<keyword evidence="11" id="KW-0808">Transferase</keyword>
<dbReference type="PANTHER" id="PTHR43707:SF6">
    <property type="entry name" value="ATP PHOSPHORIBOSYLTRANSFERASE REGULATORY SUBUNIT"/>
    <property type="match status" value="1"/>
</dbReference>
<proteinExistence type="inferred from homology"/>
<dbReference type="InterPro" id="IPR045864">
    <property type="entry name" value="aa-tRNA-synth_II/BPL/LPL"/>
</dbReference>
<comment type="subcellular location">
    <subcellularLocation>
        <location evidence="1 9">Cytoplasm</location>
    </subcellularLocation>
</comment>
<evidence type="ECO:0000259" key="10">
    <source>
        <dbReference type="PROSITE" id="PS50862"/>
    </source>
</evidence>
<dbReference type="Pfam" id="PF13393">
    <property type="entry name" value="tRNA-synt_His"/>
    <property type="match status" value="1"/>
</dbReference>
<evidence type="ECO:0000256" key="5">
    <source>
        <dbReference type="ARBA" id="ARBA00022490"/>
    </source>
</evidence>
<evidence type="ECO:0000256" key="6">
    <source>
        <dbReference type="ARBA" id="ARBA00022605"/>
    </source>
</evidence>
<evidence type="ECO:0000256" key="2">
    <source>
        <dbReference type="ARBA" id="ARBA00004667"/>
    </source>
</evidence>
<dbReference type="InterPro" id="IPR004517">
    <property type="entry name" value="HisZ"/>
</dbReference>
<keyword evidence="6 9" id="KW-0028">Amino-acid biosynthesis</keyword>
<evidence type="ECO:0000256" key="7">
    <source>
        <dbReference type="ARBA" id="ARBA00023102"/>
    </source>
</evidence>
<dbReference type="InterPro" id="IPR041715">
    <property type="entry name" value="HisRS-like_core"/>
</dbReference>
<comment type="miscellaneous">
    <text evidence="9">This function is generally fulfilled by the C-terminal part of HisG, which is missing in some bacteria such as this one.</text>
</comment>
<comment type="function">
    <text evidence="8 9">Required for the first step of histidine biosynthesis. May allow the feedback regulation of ATP phosphoribosyltransferase activity by histidine.</text>
</comment>
<dbReference type="GO" id="GO:0016757">
    <property type="term" value="F:glycosyltransferase activity"/>
    <property type="evidence" value="ECO:0007669"/>
    <property type="project" value="UniProtKB-KW"/>
</dbReference>
<comment type="subunit">
    <text evidence="9">Heteromultimer composed of HisG and HisZ subunits.</text>
</comment>
<dbReference type="InterPro" id="IPR006195">
    <property type="entry name" value="aa-tRNA-synth_II"/>
</dbReference>
<evidence type="ECO:0000256" key="9">
    <source>
        <dbReference type="HAMAP-Rule" id="MF_00125"/>
    </source>
</evidence>
<dbReference type="PANTHER" id="PTHR43707">
    <property type="entry name" value="HISTIDYL-TRNA SYNTHETASE"/>
    <property type="match status" value="1"/>
</dbReference>
<sequence length="410" mass="46599">MEGQELLHTPGGVRDVYGRECARKMHVKKEVHHILKTHGFQDIETPAFEYFDIFSKERGTVQSREMFKFFDRGNNTLVLRPDVTPSIARCVAKYWRDETMPIRLCYTGKTFVNTPPYKGKLQEVTQVGAECFHDDTSDTDAEMIAMTVECLKQCGLKEFQLEVGHADLFRGLVEEAGISQSEAQELRELIVSKNFFGAQEFVGRLEVADSLKEIFEKLPELLGDLTECVQFVKERTKNERVLQALERLQKVEEILGCYGCLDYVTVDFSMLSQYSYYTGVIFRAYTYGNGEALATGGRYDGLVQQFGKKASAIGLAIVIDQLMLALTRQNLFEDTTLGGGILLYPQSLRKEAIGLAQKYRKEGRCIQMLRKASAKSVEEYLEYAKRADVEELIYLEAVNKVETYTIKGNK</sequence>